<dbReference type="PANTHER" id="PTHR30535">
    <property type="entry name" value="VITAMIN B12-BINDING PROTEIN"/>
    <property type="match status" value="1"/>
</dbReference>
<sequence>MRLLKHMMTRGSQMRQSRRSPEQSDKTGSRQARRRAVLSGLGTTAVAGLAGCTSVLPDGKASGDRTVTDMAGRAVAIPDDPERILGIGAGTLRQLAYMDATDRVVGIGSVRESILNELPYLVANPELGDVPTFGDRGADRDGDTEQILAVEPDVIFFTGNSSRADELQRQTNTPVVLVEIENILTSDGRDVLFETWETIGEVLRSPTRAEKLATFLEDTVADLERRTGDIPVGERVEGYAAAFRFRGAHGLSTTRGDTTMFHLVNVENAIEGLETDQKSITLSHERLLEEDPERIFLDVTSVERVLEDIDMNPEFEALTAVQEGEVYPVLQVYRDMRNFGPMIANAYFVGKTSYPDRFADVDLETRIDDVFEALFGERLYGDHLHAQFPHVYRPLF</sequence>
<reference evidence="3 4" key="1">
    <citation type="submission" date="2019-02" db="EMBL/GenBank/DDBJ databases">
        <title>Genomic Encyclopedia of Archaeal and Bacterial Type Strains, Phase II (KMG-II): from individual species to whole genera.</title>
        <authorList>
            <person name="Goeker M."/>
        </authorList>
    </citation>
    <scope>NUCLEOTIDE SEQUENCE [LARGE SCALE GENOMIC DNA]</scope>
    <source>
        <strain evidence="3 4">DSM 18328</strain>
    </source>
</reference>
<dbReference type="AlphaFoldDB" id="A0A482Y5T2"/>
<gene>
    <name evidence="3" type="ORF">BDK88_3902</name>
</gene>
<evidence type="ECO:0000313" key="4">
    <source>
        <dbReference type="Proteomes" id="UP000291097"/>
    </source>
</evidence>
<dbReference type="InterPro" id="IPR050902">
    <property type="entry name" value="ABC_Transporter_SBP"/>
</dbReference>
<dbReference type="EMBL" id="SHMP01000008">
    <property type="protein sequence ID" value="RZV06351.1"/>
    <property type="molecule type" value="Genomic_DNA"/>
</dbReference>
<proteinExistence type="predicted"/>
<dbReference type="PANTHER" id="PTHR30535:SF34">
    <property type="entry name" value="MOLYBDATE-BINDING PROTEIN MOLA"/>
    <property type="match status" value="1"/>
</dbReference>
<evidence type="ECO:0000313" key="3">
    <source>
        <dbReference type="EMBL" id="RZV06351.1"/>
    </source>
</evidence>
<evidence type="ECO:0000259" key="2">
    <source>
        <dbReference type="PROSITE" id="PS50983"/>
    </source>
</evidence>
<feature type="region of interest" description="Disordered" evidence="1">
    <location>
        <begin position="1"/>
        <end position="33"/>
    </location>
</feature>
<dbReference type="SUPFAM" id="SSF53807">
    <property type="entry name" value="Helical backbone' metal receptor"/>
    <property type="match status" value="1"/>
</dbReference>
<dbReference type="Gene3D" id="3.40.50.1980">
    <property type="entry name" value="Nitrogenase molybdenum iron protein domain"/>
    <property type="match status" value="2"/>
</dbReference>
<accession>A0A482Y5T2</accession>
<comment type="caution">
    <text evidence="3">The sequence shown here is derived from an EMBL/GenBank/DDBJ whole genome shotgun (WGS) entry which is preliminary data.</text>
</comment>
<dbReference type="PROSITE" id="PS50983">
    <property type="entry name" value="FE_B12_PBP"/>
    <property type="match status" value="1"/>
</dbReference>
<feature type="domain" description="Fe/B12 periplasmic-binding" evidence="2">
    <location>
        <begin position="83"/>
        <end position="378"/>
    </location>
</feature>
<dbReference type="InterPro" id="IPR002491">
    <property type="entry name" value="ABC_transptr_periplasmic_BD"/>
</dbReference>
<dbReference type="Pfam" id="PF01497">
    <property type="entry name" value="Peripla_BP_2"/>
    <property type="match status" value="1"/>
</dbReference>
<feature type="compositionally biased region" description="Basic and acidic residues" evidence="1">
    <location>
        <begin position="19"/>
        <end position="28"/>
    </location>
</feature>
<protein>
    <submittedName>
        <fullName evidence="3">Iron complex transport system substrate-binding protein</fullName>
    </submittedName>
</protein>
<organism evidence="3 4">
    <name type="scientific">Natrinema hispanicum</name>
    <dbReference type="NCBI Taxonomy" id="392421"/>
    <lineage>
        <taxon>Archaea</taxon>
        <taxon>Methanobacteriati</taxon>
        <taxon>Methanobacteriota</taxon>
        <taxon>Stenosarchaea group</taxon>
        <taxon>Halobacteria</taxon>
        <taxon>Halobacteriales</taxon>
        <taxon>Natrialbaceae</taxon>
        <taxon>Natrinema</taxon>
    </lineage>
</organism>
<name>A0A482Y5T2_9EURY</name>
<evidence type="ECO:0000256" key="1">
    <source>
        <dbReference type="SAM" id="MobiDB-lite"/>
    </source>
</evidence>
<dbReference type="Proteomes" id="UP000291097">
    <property type="component" value="Unassembled WGS sequence"/>
</dbReference>